<evidence type="ECO:0008006" key="3">
    <source>
        <dbReference type="Google" id="ProtNLM"/>
    </source>
</evidence>
<protein>
    <recommendedName>
        <fullName evidence="3">Pre-mRNA splicing Prp18-interacting factor</fullName>
    </recommendedName>
</protein>
<proteinExistence type="predicted"/>
<evidence type="ECO:0000313" key="2">
    <source>
        <dbReference type="EMBL" id="GEU61501.1"/>
    </source>
</evidence>
<gene>
    <name evidence="2" type="ORF">Tci_033479</name>
</gene>
<reference evidence="2" key="1">
    <citation type="journal article" date="2019" name="Sci. Rep.">
        <title>Draft genome of Tanacetum cinerariifolium, the natural source of mosquito coil.</title>
        <authorList>
            <person name="Yamashiro T."/>
            <person name="Shiraishi A."/>
            <person name="Satake H."/>
            <person name="Nakayama K."/>
        </authorList>
    </citation>
    <scope>NUCLEOTIDE SEQUENCE</scope>
</reference>
<organism evidence="2">
    <name type="scientific">Tanacetum cinerariifolium</name>
    <name type="common">Dalmatian daisy</name>
    <name type="synonym">Chrysanthemum cinerariifolium</name>
    <dbReference type="NCBI Taxonomy" id="118510"/>
    <lineage>
        <taxon>Eukaryota</taxon>
        <taxon>Viridiplantae</taxon>
        <taxon>Streptophyta</taxon>
        <taxon>Embryophyta</taxon>
        <taxon>Tracheophyta</taxon>
        <taxon>Spermatophyta</taxon>
        <taxon>Magnoliopsida</taxon>
        <taxon>eudicotyledons</taxon>
        <taxon>Gunneridae</taxon>
        <taxon>Pentapetalae</taxon>
        <taxon>asterids</taxon>
        <taxon>campanulids</taxon>
        <taxon>Asterales</taxon>
        <taxon>Asteraceae</taxon>
        <taxon>Asteroideae</taxon>
        <taxon>Anthemideae</taxon>
        <taxon>Anthemidinae</taxon>
        <taxon>Tanacetum</taxon>
    </lineage>
</organism>
<dbReference type="AlphaFoldDB" id="A0A6L2LI89"/>
<feature type="compositionally biased region" description="Basic and acidic residues" evidence="1">
    <location>
        <begin position="160"/>
        <end position="175"/>
    </location>
</feature>
<name>A0A6L2LI89_TANCI</name>
<evidence type="ECO:0000256" key="1">
    <source>
        <dbReference type="SAM" id="MobiDB-lite"/>
    </source>
</evidence>
<comment type="caution">
    <text evidence="2">The sequence shown here is derived from an EMBL/GenBank/DDBJ whole genome shotgun (WGS) entry which is preliminary data.</text>
</comment>
<feature type="region of interest" description="Disordered" evidence="1">
    <location>
        <begin position="541"/>
        <end position="561"/>
    </location>
</feature>
<dbReference type="EMBL" id="BKCJ010004514">
    <property type="protein sequence ID" value="GEU61501.1"/>
    <property type="molecule type" value="Genomic_DNA"/>
</dbReference>
<sequence length="579" mass="66128">MTLFNGICDNCIYGAAMPIICTTCGGIVRGGLCLPCDLRDKNLYNYDPNAYSFNNSNYFPQPQDENYLCNLCGNNSHDDYDCQQQFLFVYEQEPSYNQNYDDNYYPHESLSFPCCDYCGGSHETFHCQPDNQNKLLKDLKEVAEYDQSTSTNRPIFLNDNEDHPVQNKESPKNSSEETVVSKTNQEPPQDSDIHQLIEECSEEVPEQQKQKMEDTMFDLVKICHHKQFLCIHDDIYNLIESALDSKLLSINSINCQHFDKKEHEVKNVEEQPAGRRNHAEKSLPNFRVIHKSFISFKNTSQISSIHSISPTQLTKEPEHLLSMGYEHPSITPETESDEVTVSNAENLLPILSKCEDNDDLNSSDNVSLPDEDVPAEEFKIYPNPLCDEDEINSDKLDPHCFNVKSDFIESLLNRDTFIDFSSKFDFSCKLAHIKPEYPKSDFDFEEEIRLIENLLYDNSSPRPPEELNAEIADTIIESIPFLPIPVQDGNSQQEEIDIETDDVLPPSIKIFADDPEGDIRLLNELLIDDSILSDESFDSNFEKNPLISRPSPKPPDVETDAGKEIQVVMIGKDKFDDDS</sequence>
<feature type="compositionally biased region" description="Polar residues" evidence="1">
    <location>
        <begin position="176"/>
        <end position="188"/>
    </location>
</feature>
<accession>A0A6L2LI89</accession>
<feature type="region of interest" description="Disordered" evidence="1">
    <location>
        <begin position="147"/>
        <end position="192"/>
    </location>
</feature>